<feature type="transmembrane region" description="Helical" evidence="6">
    <location>
        <begin position="488"/>
        <end position="507"/>
    </location>
</feature>
<organism evidence="8 9">
    <name type="scientific">Acaromyces ingoldii</name>
    <dbReference type="NCBI Taxonomy" id="215250"/>
    <lineage>
        <taxon>Eukaryota</taxon>
        <taxon>Fungi</taxon>
        <taxon>Dikarya</taxon>
        <taxon>Basidiomycota</taxon>
        <taxon>Ustilaginomycotina</taxon>
        <taxon>Exobasidiomycetes</taxon>
        <taxon>Exobasidiales</taxon>
        <taxon>Cryptobasidiaceae</taxon>
        <taxon>Acaromyces</taxon>
    </lineage>
</organism>
<feature type="compositionally biased region" description="Basic and acidic residues" evidence="5">
    <location>
        <begin position="39"/>
        <end position="48"/>
    </location>
</feature>
<dbReference type="AlphaFoldDB" id="A0A316YRN3"/>
<reference evidence="8" key="1">
    <citation type="journal article" date="2018" name="Mol. Biol. Evol.">
        <title>Broad Genomic Sampling Reveals a Smut Pathogenic Ancestry of the Fungal Clade Ustilaginomycotina.</title>
        <authorList>
            <person name="Kijpornyongpan T."/>
            <person name="Mondo S.J."/>
            <person name="Barry K."/>
            <person name="Sandor L."/>
            <person name="Lee J."/>
            <person name="Lipzen A."/>
            <person name="Pangilinan J."/>
            <person name="LaButti K."/>
            <person name="Hainaut M."/>
            <person name="Henrissat B."/>
            <person name="Grigoriev I.V."/>
            <person name="Spatafora J.W."/>
            <person name="Aime M.C."/>
        </authorList>
    </citation>
    <scope>NUCLEOTIDE SEQUENCE [LARGE SCALE GENOMIC DNA]</scope>
    <source>
        <strain evidence="8">MCA 4198</strain>
    </source>
</reference>
<gene>
    <name evidence="8" type="ORF">FA10DRAFT_250029</name>
</gene>
<feature type="compositionally biased region" description="Low complexity" evidence="5">
    <location>
        <begin position="68"/>
        <end position="81"/>
    </location>
</feature>
<dbReference type="Gene3D" id="1.20.1250.20">
    <property type="entry name" value="MFS general substrate transporter like domains"/>
    <property type="match status" value="1"/>
</dbReference>
<protein>
    <submittedName>
        <fullName evidence="8">MFS general substrate transporter</fullName>
    </submittedName>
</protein>
<feature type="domain" description="Major facilitator superfamily (MFS) profile" evidence="7">
    <location>
        <begin position="119"/>
        <end position="542"/>
    </location>
</feature>
<dbReference type="STRING" id="215250.A0A316YRN3"/>
<dbReference type="OrthoDB" id="9986881at2759"/>
<dbReference type="InParanoid" id="A0A316YRN3"/>
<feature type="transmembrane region" description="Helical" evidence="6">
    <location>
        <begin position="454"/>
        <end position="476"/>
    </location>
</feature>
<dbReference type="PANTHER" id="PTHR23502:SF173">
    <property type="entry name" value="MFS-MULTIDRUG-RESISTANCE TRANSPORTER-RELATED"/>
    <property type="match status" value="1"/>
</dbReference>
<dbReference type="CDD" id="cd17323">
    <property type="entry name" value="MFS_Tpo1_MDR_like"/>
    <property type="match status" value="1"/>
</dbReference>
<dbReference type="EMBL" id="KZ819635">
    <property type="protein sequence ID" value="PWN91772.1"/>
    <property type="molecule type" value="Genomic_DNA"/>
</dbReference>
<feature type="region of interest" description="Disordered" evidence="5">
    <location>
        <begin position="1"/>
        <end position="95"/>
    </location>
</feature>
<dbReference type="InterPro" id="IPR011701">
    <property type="entry name" value="MFS"/>
</dbReference>
<dbReference type="InterPro" id="IPR020846">
    <property type="entry name" value="MFS_dom"/>
</dbReference>
<accession>A0A316YRN3</accession>
<dbReference type="InterPro" id="IPR036259">
    <property type="entry name" value="MFS_trans_sf"/>
</dbReference>
<evidence type="ECO:0000313" key="8">
    <source>
        <dbReference type="EMBL" id="PWN91772.1"/>
    </source>
</evidence>
<evidence type="ECO:0000313" key="9">
    <source>
        <dbReference type="Proteomes" id="UP000245768"/>
    </source>
</evidence>
<sequence>MTSSPPRRGLAGSEIGHNASTPTLTSLNLDEGGAGTKRQSIDIEKRAVVADADVGQERARSVNEGRRTSGSTYSSARSSPTLENGGTSAQREDGEKENLLRLEGDENPLNWPKTKKWVITIVASYCFLSESLGASMPSGGAEAISKDLDMSKEVFSLVTTTYVLGYVFGPLIWAPLSELRGRFIVNLTSTIGLGLWNVGGALAPNTRTLLVLRFFAGLFGSAAQSNSGATISDMWAPRVRAWPMMTYTVSALCGPTLAPFIGGFISTASPTSWRWIFWTLSLTSAFTLASIMVIGHETYAPVLLARKAKKLRQERGDSTIVAPIEEAKVDLKEVLTVYVSRPLRLTVTFLPCAYTCFVMSFAYLVLFIFFEAFPVIFSGVYGFNPGESGLAFLPVAVGIVASLPFVAYFNRYYVRKRDEKEGPAPEARLIMTAYAAPLFILGFLWTGWTARKDIHWIVPMLGEIPVGIGLIFFFNSLATYVVECTQRYAASALAAASMSRSLLAAIAPLYGRQMFEWSIGWSMSILAFISLAISPLPYFFYQ</sequence>
<evidence type="ECO:0000259" key="7">
    <source>
        <dbReference type="PROSITE" id="PS50850"/>
    </source>
</evidence>
<evidence type="ECO:0000256" key="3">
    <source>
        <dbReference type="ARBA" id="ARBA00022989"/>
    </source>
</evidence>
<keyword evidence="9" id="KW-1185">Reference proteome</keyword>
<keyword evidence="4 6" id="KW-0472">Membrane</keyword>
<feature type="transmembrane region" description="Helical" evidence="6">
    <location>
        <begin position="390"/>
        <end position="409"/>
    </location>
</feature>
<evidence type="ECO:0000256" key="5">
    <source>
        <dbReference type="SAM" id="MobiDB-lite"/>
    </source>
</evidence>
<evidence type="ECO:0000256" key="1">
    <source>
        <dbReference type="ARBA" id="ARBA00004141"/>
    </source>
</evidence>
<feature type="transmembrane region" description="Helical" evidence="6">
    <location>
        <begin position="347"/>
        <end position="370"/>
    </location>
</feature>
<evidence type="ECO:0000256" key="2">
    <source>
        <dbReference type="ARBA" id="ARBA00022692"/>
    </source>
</evidence>
<keyword evidence="3 6" id="KW-1133">Transmembrane helix</keyword>
<comment type="subcellular location">
    <subcellularLocation>
        <location evidence="1">Membrane</location>
        <topology evidence="1">Multi-pass membrane protein</topology>
    </subcellularLocation>
</comment>
<dbReference type="FunFam" id="1.20.1250.20:FF:000082">
    <property type="entry name" value="MFS multidrug transporter, putative"/>
    <property type="match status" value="1"/>
</dbReference>
<feature type="transmembrane region" description="Helical" evidence="6">
    <location>
        <begin position="429"/>
        <end position="448"/>
    </location>
</feature>
<dbReference type="GO" id="GO:0022857">
    <property type="term" value="F:transmembrane transporter activity"/>
    <property type="evidence" value="ECO:0007669"/>
    <property type="project" value="InterPro"/>
</dbReference>
<feature type="compositionally biased region" description="Polar residues" evidence="5">
    <location>
        <begin position="18"/>
        <end position="28"/>
    </location>
</feature>
<evidence type="ECO:0000256" key="6">
    <source>
        <dbReference type="SAM" id="Phobius"/>
    </source>
</evidence>
<feature type="transmembrane region" description="Helical" evidence="6">
    <location>
        <begin position="183"/>
        <end position="203"/>
    </location>
</feature>
<name>A0A316YRN3_9BASI</name>
<dbReference type="SUPFAM" id="SSF103473">
    <property type="entry name" value="MFS general substrate transporter"/>
    <property type="match status" value="1"/>
</dbReference>
<feature type="transmembrane region" description="Helical" evidence="6">
    <location>
        <begin position="247"/>
        <end position="269"/>
    </location>
</feature>
<feature type="transmembrane region" description="Helical" evidence="6">
    <location>
        <begin position="519"/>
        <end position="541"/>
    </location>
</feature>
<dbReference type="Pfam" id="PF07690">
    <property type="entry name" value="MFS_1"/>
    <property type="match status" value="1"/>
</dbReference>
<dbReference type="RefSeq" id="XP_025378970.1">
    <property type="nucleotide sequence ID" value="XM_025519550.1"/>
</dbReference>
<feature type="transmembrane region" description="Helical" evidence="6">
    <location>
        <begin position="275"/>
        <end position="305"/>
    </location>
</feature>
<evidence type="ECO:0000256" key="4">
    <source>
        <dbReference type="ARBA" id="ARBA00023136"/>
    </source>
</evidence>
<feature type="compositionally biased region" description="Basic and acidic residues" evidence="5">
    <location>
        <begin position="55"/>
        <end position="67"/>
    </location>
</feature>
<dbReference type="PROSITE" id="PS50850">
    <property type="entry name" value="MFS"/>
    <property type="match status" value="1"/>
</dbReference>
<keyword evidence="2 6" id="KW-0812">Transmembrane</keyword>
<dbReference type="GeneID" id="37041466"/>
<dbReference type="GO" id="GO:0005886">
    <property type="term" value="C:plasma membrane"/>
    <property type="evidence" value="ECO:0007669"/>
    <property type="project" value="TreeGrafter"/>
</dbReference>
<dbReference type="Proteomes" id="UP000245768">
    <property type="component" value="Unassembled WGS sequence"/>
</dbReference>
<dbReference type="PANTHER" id="PTHR23502">
    <property type="entry name" value="MAJOR FACILITATOR SUPERFAMILY"/>
    <property type="match status" value="1"/>
</dbReference>
<feature type="transmembrane region" description="Helical" evidence="6">
    <location>
        <begin position="154"/>
        <end position="176"/>
    </location>
</feature>
<proteinExistence type="predicted"/>